<dbReference type="AlphaFoldDB" id="A0A1M5XQW0"/>
<evidence type="ECO:0000259" key="11">
    <source>
        <dbReference type="PROSITE" id="PS50936"/>
    </source>
</evidence>
<dbReference type="GO" id="GO:0005737">
    <property type="term" value="C:cytoplasm"/>
    <property type="evidence" value="ECO:0007669"/>
    <property type="project" value="UniProtKB-SubCell"/>
</dbReference>
<keyword evidence="14" id="KW-1185">Reference proteome</keyword>
<evidence type="ECO:0000256" key="3">
    <source>
        <dbReference type="ARBA" id="ARBA00022723"/>
    </source>
</evidence>
<evidence type="ECO:0000256" key="5">
    <source>
        <dbReference type="ARBA" id="ARBA00022741"/>
    </source>
</evidence>
<gene>
    <name evidence="10" type="primary">rsgA</name>
    <name evidence="13" type="ORF">SAMN02745124_03276</name>
</gene>
<protein>
    <recommendedName>
        <fullName evidence="10">Small ribosomal subunit biogenesis GTPase RsgA</fullName>
        <ecNumber evidence="10">3.6.1.-</ecNumber>
    </recommendedName>
</protein>
<dbReference type="HAMAP" id="MF_01820">
    <property type="entry name" value="GTPase_RsgA"/>
    <property type="match status" value="1"/>
</dbReference>
<dbReference type="GO" id="GO:0046872">
    <property type="term" value="F:metal ion binding"/>
    <property type="evidence" value="ECO:0007669"/>
    <property type="project" value="UniProtKB-KW"/>
</dbReference>
<sequence length="351" mass="38810">MTLAHLGFDSWFAAHVTDNTVDGCSFARISAVDRGSYRILDGEKEVPAELSGRFSYQVDRSGDLPCVGDWVTANYYNEDSAAIIHRVFPRKTFLRRKAAGETVDFQMIAANIDAAFIVQSCHFDFNTRRLERYLVMAADGRVTPVVVLTKTDLISRDELDRKIAAVTAVAAADVIALSSVSGDGFAEFQESLAPGKTYCFLGSSGVGKTTLINRLIGQDMFATRSVSDTGEGTHTTSRRQLVVLSRGALLIDTPGMRELGMIGSGDGIDRSFEEVSELSARCRYTNCSHQHEPGCAVRAAIDNGNVPEDRYASYLKLKKESSFHEMTYLEKRKKDKDFGRFIKSVKKHTKR</sequence>
<keyword evidence="6 10" id="KW-0378">Hydrolase</keyword>
<evidence type="ECO:0000256" key="1">
    <source>
        <dbReference type="ARBA" id="ARBA00022490"/>
    </source>
</evidence>
<evidence type="ECO:0000313" key="13">
    <source>
        <dbReference type="EMBL" id="SHI02217.1"/>
    </source>
</evidence>
<feature type="binding site" evidence="10">
    <location>
        <position position="287"/>
    </location>
    <ligand>
        <name>Zn(2+)</name>
        <dbReference type="ChEBI" id="CHEBI:29105"/>
    </ligand>
</feature>
<dbReference type="EC" id="3.6.1.-" evidence="10"/>
<keyword evidence="4 10" id="KW-0699">rRNA-binding</keyword>
<accession>A0A1M5XQW0</accession>
<dbReference type="InterPro" id="IPR027417">
    <property type="entry name" value="P-loop_NTPase"/>
</dbReference>
<evidence type="ECO:0000256" key="8">
    <source>
        <dbReference type="ARBA" id="ARBA00022884"/>
    </source>
</evidence>
<dbReference type="GO" id="GO:0042274">
    <property type="term" value="P:ribosomal small subunit biogenesis"/>
    <property type="evidence" value="ECO:0007669"/>
    <property type="project" value="UniProtKB-UniRule"/>
</dbReference>
<comment type="subunit">
    <text evidence="10">Monomer. Associates with 30S ribosomal subunit, binds 16S rRNA.</text>
</comment>
<keyword evidence="5 10" id="KW-0547">Nucleotide-binding</keyword>
<keyword evidence="2 10" id="KW-0690">Ribosome biogenesis</keyword>
<feature type="domain" description="CP-type G" evidence="12">
    <location>
        <begin position="100"/>
        <end position="259"/>
    </location>
</feature>
<evidence type="ECO:0000313" key="14">
    <source>
        <dbReference type="Proteomes" id="UP000184139"/>
    </source>
</evidence>
<feature type="binding site" evidence="10">
    <location>
        <position position="289"/>
    </location>
    <ligand>
        <name>Zn(2+)</name>
        <dbReference type="ChEBI" id="CHEBI:29105"/>
    </ligand>
</feature>
<dbReference type="Gene3D" id="1.10.40.50">
    <property type="entry name" value="Probable gtpase engc, domain 3"/>
    <property type="match status" value="1"/>
</dbReference>
<evidence type="ECO:0000256" key="9">
    <source>
        <dbReference type="ARBA" id="ARBA00023134"/>
    </source>
</evidence>
<dbReference type="PANTHER" id="PTHR32120:SF10">
    <property type="entry name" value="SMALL RIBOSOMAL SUBUNIT BIOGENESIS GTPASE RSGA"/>
    <property type="match status" value="1"/>
</dbReference>
<comment type="function">
    <text evidence="10">One of several proteins that assist in the late maturation steps of the functional core of the 30S ribosomal subunit. Helps release RbfA from mature subunits. May play a role in the assembly of ribosomal proteins into the subunit. Circularly permuted GTPase that catalyzes slow GTP hydrolysis, GTPase activity is stimulated by the 30S ribosomal subunit.</text>
</comment>
<keyword evidence="8 10" id="KW-0694">RNA-binding</keyword>
<dbReference type="SUPFAM" id="SSF52540">
    <property type="entry name" value="P-loop containing nucleoside triphosphate hydrolases"/>
    <property type="match status" value="1"/>
</dbReference>
<dbReference type="Pfam" id="PF03193">
    <property type="entry name" value="RsgA_GTPase"/>
    <property type="match status" value="1"/>
</dbReference>
<dbReference type="NCBIfam" id="TIGR00157">
    <property type="entry name" value="ribosome small subunit-dependent GTPase A"/>
    <property type="match status" value="1"/>
</dbReference>
<dbReference type="CDD" id="cd01854">
    <property type="entry name" value="YjeQ_EngC"/>
    <property type="match status" value="1"/>
</dbReference>
<keyword evidence="9 10" id="KW-0342">GTP-binding</keyword>
<feature type="domain" description="EngC GTPase" evidence="11">
    <location>
        <begin position="110"/>
        <end position="257"/>
    </location>
</feature>
<comment type="similarity">
    <text evidence="10">Belongs to the TRAFAC class YlqF/YawG GTPase family. RsgA subfamily.</text>
</comment>
<feature type="binding site" evidence="10">
    <location>
        <begin position="202"/>
        <end position="210"/>
    </location>
    <ligand>
        <name>GTP</name>
        <dbReference type="ChEBI" id="CHEBI:37565"/>
    </ligand>
</feature>
<dbReference type="InterPro" id="IPR004881">
    <property type="entry name" value="Ribosome_biogen_GTPase_RsgA"/>
</dbReference>
<dbReference type="OrthoDB" id="9809485at2"/>
<feature type="binding site" evidence="10">
    <location>
        <position position="282"/>
    </location>
    <ligand>
        <name>Zn(2+)</name>
        <dbReference type="ChEBI" id="CHEBI:29105"/>
    </ligand>
</feature>
<evidence type="ECO:0000256" key="2">
    <source>
        <dbReference type="ARBA" id="ARBA00022517"/>
    </source>
</evidence>
<comment type="subcellular location">
    <subcellularLocation>
        <location evidence="10">Cytoplasm</location>
    </subcellularLocation>
</comment>
<organism evidence="13 14">
    <name type="scientific">Desulfofustis glycolicus DSM 9705</name>
    <dbReference type="NCBI Taxonomy" id="1121409"/>
    <lineage>
        <taxon>Bacteria</taxon>
        <taxon>Pseudomonadati</taxon>
        <taxon>Thermodesulfobacteriota</taxon>
        <taxon>Desulfobulbia</taxon>
        <taxon>Desulfobulbales</taxon>
        <taxon>Desulfocapsaceae</taxon>
        <taxon>Desulfofustis</taxon>
    </lineage>
</organism>
<name>A0A1M5XQW0_9BACT</name>
<dbReference type="EMBL" id="FQXS01000022">
    <property type="protein sequence ID" value="SHI02217.1"/>
    <property type="molecule type" value="Genomic_DNA"/>
</dbReference>
<dbReference type="InterPro" id="IPR030378">
    <property type="entry name" value="G_CP_dom"/>
</dbReference>
<dbReference type="Proteomes" id="UP000184139">
    <property type="component" value="Unassembled WGS sequence"/>
</dbReference>
<dbReference type="STRING" id="1121409.SAMN02745124_03276"/>
<dbReference type="GO" id="GO:0005525">
    <property type="term" value="F:GTP binding"/>
    <property type="evidence" value="ECO:0007669"/>
    <property type="project" value="UniProtKB-UniRule"/>
</dbReference>
<evidence type="ECO:0000259" key="12">
    <source>
        <dbReference type="PROSITE" id="PS51721"/>
    </source>
</evidence>
<dbReference type="GO" id="GO:0019843">
    <property type="term" value="F:rRNA binding"/>
    <property type="evidence" value="ECO:0007669"/>
    <property type="project" value="UniProtKB-KW"/>
</dbReference>
<reference evidence="13 14" key="1">
    <citation type="submission" date="2016-11" db="EMBL/GenBank/DDBJ databases">
        <authorList>
            <person name="Jaros S."/>
            <person name="Januszkiewicz K."/>
            <person name="Wedrychowicz H."/>
        </authorList>
    </citation>
    <scope>NUCLEOTIDE SEQUENCE [LARGE SCALE GENOMIC DNA]</scope>
    <source>
        <strain evidence="13 14">DSM 9705</strain>
    </source>
</reference>
<proteinExistence type="inferred from homology"/>
<evidence type="ECO:0000256" key="10">
    <source>
        <dbReference type="HAMAP-Rule" id="MF_01820"/>
    </source>
</evidence>
<keyword evidence="7 10" id="KW-0862">Zinc</keyword>
<dbReference type="PROSITE" id="PS51721">
    <property type="entry name" value="G_CP"/>
    <property type="match status" value="1"/>
</dbReference>
<evidence type="ECO:0000256" key="6">
    <source>
        <dbReference type="ARBA" id="ARBA00022801"/>
    </source>
</evidence>
<keyword evidence="3 10" id="KW-0479">Metal-binding</keyword>
<dbReference type="PANTHER" id="PTHR32120">
    <property type="entry name" value="SMALL RIBOSOMAL SUBUNIT BIOGENESIS GTPASE RSGA"/>
    <property type="match status" value="1"/>
</dbReference>
<dbReference type="InterPro" id="IPR010914">
    <property type="entry name" value="RsgA_GTPase_dom"/>
</dbReference>
<dbReference type="Gene3D" id="3.40.50.300">
    <property type="entry name" value="P-loop containing nucleotide triphosphate hydrolases"/>
    <property type="match status" value="1"/>
</dbReference>
<dbReference type="RefSeq" id="WP_073377669.1">
    <property type="nucleotide sequence ID" value="NZ_FQXS01000022.1"/>
</dbReference>
<feature type="binding site" evidence="10">
    <location>
        <position position="295"/>
    </location>
    <ligand>
        <name>Zn(2+)</name>
        <dbReference type="ChEBI" id="CHEBI:29105"/>
    </ligand>
</feature>
<evidence type="ECO:0000256" key="7">
    <source>
        <dbReference type="ARBA" id="ARBA00022833"/>
    </source>
</evidence>
<dbReference type="GO" id="GO:0003924">
    <property type="term" value="F:GTPase activity"/>
    <property type="evidence" value="ECO:0007669"/>
    <property type="project" value="UniProtKB-UniRule"/>
</dbReference>
<feature type="binding site" evidence="10">
    <location>
        <begin position="149"/>
        <end position="152"/>
    </location>
    <ligand>
        <name>GTP</name>
        <dbReference type="ChEBI" id="CHEBI:37565"/>
    </ligand>
</feature>
<dbReference type="PROSITE" id="PS50936">
    <property type="entry name" value="ENGC_GTPASE"/>
    <property type="match status" value="1"/>
</dbReference>
<keyword evidence="1 10" id="KW-0963">Cytoplasm</keyword>
<comment type="cofactor">
    <cofactor evidence="10">
        <name>Zn(2+)</name>
        <dbReference type="ChEBI" id="CHEBI:29105"/>
    </cofactor>
    <text evidence="10">Binds 1 zinc ion per subunit.</text>
</comment>
<evidence type="ECO:0000256" key="4">
    <source>
        <dbReference type="ARBA" id="ARBA00022730"/>
    </source>
</evidence>